<dbReference type="GO" id="GO:0016491">
    <property type="term" value="F:oxidoreductase activity"/>
    <property type="evidence" value="ECO:0007669"/>
    <property type="project" value="InterPro"/>
</dbReference>
<evidence type="ECO:0008006" key="4">
    <source>
        <dbReference type="Google" id="ProtNLM"/>
    </source>
</evidence>
<dbReference type="InterPro" id="IPR044053">
    <property type="entry name" value="AsaB-like"/>
</dbReference>
<dbReference type="InParanoid" id="A0A507AQI5"/>
<dbReference type="PANTHER" id="PTHR34598:SF3">
    <property type="entry name" value="OXIDOREDUCTASE AN1597"/>
    <property type="match status" value="1"/>
</dbReference>
<reference evidence="2 3" key="1">
    <citation type="submission" date="2019-06" db="EMBL/GenBank/DDBJ databases">
        <title>Draft genome sequence of the filamentous fungus Phialemoniopsis curvata isolated from diesel fuel.</title>
        <authorList>
            <person name="Varaljay V.A."/>
            <person name="Lyon W.J."/>
            <person name="Crouch A.L."/>
            <person name="Drake C.E."/>
            <person name="Hollomon J.M."/>
            <person name="Nadeau L.J."/>
            <person name="Nunn H.S."/>
            <person name="Stevenson B.S."/>
            <person name="Bojanowski C.L."/>
            <person name="Crookes-Goodson W.J."/>
        </authorList>
    </citation>
    <scope>NUCLEOTIDE SEQUENCE [LARGE SCALE GENOMIC DNA]</scope>
    <source>
        <strain evidence="2 3">D216</strain>
    </source>
</reference>
<evidence type="ECO:0000313" key="2">
    <source>
        <dbReference type="EMBL" id="TPX07111.1"/>
    </source>
</evidence>
<accession>A0A507AQI5</accession>
<organism evidence="2 3">
    <name type="scientific">Thyridium curvatum</name>
    <dbReference type="NCBI Taxonomy" id="1093900"/>
    <lineage>
        <taxon>Eukaryota</taxon>
        <taxon>Fungi</taxon>
        <taxon>Dikarya</taxon>
        <taxon>Ascomycota</taxon>
        <taxon>Pezizomycotina</taxon>
        <taxon>Sordariomycetes</taxon>
        <taxon>Sordariomycetidae</taxon>
        <taxon>Thyridiales</taxon>
        <taxon>Thyridiaceae</taxon>
        <taxon>Thyridium</taxon>
    </lineage>
</organism>
<dbReference type="GeneID" id="41978453"/>
<protein>
    <recommendedName>
        <fullName evidence="4">Methyltransferase</fullName>
    </recommendedName>
</protein>
<sequence length="293" mass="33773">MASIQPEFFPESIVSYVPFLARDKRYETERPYATDFPVDDIDGADVTNHVMEIVPVTFHNVRCLKEPLSLDSNGVCFIKATTSLRAGEATIERTPAMEQYAREVIAVLRDRFPQYTDIQCMDFQVRKRSPAFPHGHKQIKVDHAQPATVPHTDFSRRGAYLRMEDIFPDQEALYRQRQFDLINVWRVLEGPNDDWPLAVCDYSSIDVEHDTTVNDALHLTRVGENWLLHHSDAHRWYYLSGMEEDDLIVFRNVDSSGELSRCFHVAFNNPSAQGSLRHSVEIRLVAFREGQMA</sequence>
<comment type="similarity">
    <text evidence="1">Belongs to the asaB hydroxylase/desaturase family.</text>
</comment>
<evidence type="ECO:0000313" key="3">
    <source>
        <dbReference type="Proteomes" id="UP000319257"/>
    </source>
</evidence>
<dbReference type="PANTHER" id="PTHR34598">
    <property type="entry name" value="BLL6449 PROTEIN"/>
    <property type="match status" value="1"/>
</dbReference>
<comment type="caution">
    <text evidence="2">The sequence shown here is derived from an EMBL/GenBank/DDBJ whole genome shotgun (WGS) entry which is preliminary data.</text>
</comment>
<dbReference type="EMBL" id="SKBQ01000095">
    <property type="protein sequence ID" value="TPX07111.1"/>
    <property type="molecule type" value="Genomic_DNA"/>
</dbReference>
<dbReference type="RefSeq" id="XP_030988822.1">
    <property type="nucleotide sequence ID" value="XM_031133688.1"/>
</dbReference>
<name>A0A507AQI5_9PEZI</name>
<dbReference type="STRING" id="1093900.A0A507AQI5"/>
<keyword evidence="3" id="KW-1185">Reference proteome</keyword>
<proteinExistence type="inferred from homology"/>
<dbReference type="Proteomes" id="UP000319257">
    <property type="component" value="Unassembled WGS sequence"/>
</dbReference>
<dbReference type="OrthoDB" id="412788at2759"/>
<dbReference type="AlphaFoldDB" id="A0A507AQI5"/>
<dbReference type="NCBIfam" id="NF041278">
    <property type="entry name" value="CmcJ_NvfI_EfuI"/>
    <property type="match status" value="1"/>
</dbReference>
<evidence type="ECO:0000256" key="1">
    <source>
        <dbReference type="ARBA" id="ARBA00023604"/>
    </source>
</evidence>
<gene>
    <name evidence="2" type="ORF">E0L32_011006</name>
</gene>